<dbReference type="InterPro" id="IPR020807">
    <property type="entry name" value="PKS_DH"/>
</dbReference>
<feature type="region of interest" description="Disordered" evidence="7">
    <location>
        <begin position="336"/>
        <end position="355"/>
    </location>
</feature>
<dbReference type="Pfam" id="PF00550">
    <property type="entry name" value="PP-binding"/>
    <property type="match status" value="1"/>
</dbReference>
<dbReference type="Pfam" id="PF00109">
    <property type="entry name" value="ketoacyl-synt"/>
    <property type="match status" value="1"/>
</dbReference>
<dbReference type="SUPFAM" id="SSF50129">
    <property type="entry name" value="GroES-like"/>
    <property type="match status" value="1"/>
</dbReference>
<dbReference type="Gene3D" id="1.10.1200.10">
    <property type="entry name" value="ACP-like"/>
    <property type="match status" value="1"/>
</dbReference>
<dbReference type="InterPro" id="IPR050091">
    <property type="entry name" value="PKS_NRPS_Biosynth_Enz"/>
</dbReference>
<sequence>MPMSRVAGSRTGVYVGCMTSDYEDMSTHDIYDLAHNTAAGVSEAMTANRVSWFFDLRGPSLTIDTACSSSLYALHLACQSLLLGETDSALVAGVNLILYPNAMSQLTAMHMLSPDGMSHSFDSRANGYGRGEGIGAVVVKRLSDAVRDGDVIRAVIRGSAVNTDGKTPSVTMPSSEAQAELIRTAYKRAGIPLKDTRYVELHGTGTPVGDPIELSAIAATFGASATPENPIFVGSIKPAVGHTEGCAGLAGVLRAVASLERGTILPTVGIETVNPKLKFQDWNLALPPGSIPWPSEGPRRASVNSFGFGGANAHVILEDAYHYLKDRSIAGVHDTDIPVSEQSPEDQTEPTVRPEEVDGCLVSGVEKTKKVFAFSSRDQPGLQRIAKSLQSHFTSVTEKEKGKKTKPAYLDNIAYTLAARRSLFDYRSFVVSDSLENLSSQLSKSVPSFRRPSKLNGIVFVFTGQGAQWAGMGRELLSYPVFADSIARSSACLSSLGCSFDLLTEIQRTHGSSIDSPEYSQPICTAVQVAIVDLLKDWSISPRAVIGHSSGEIAAAFAAGIITHQDAIKVAYYRGIYSLRVAKGPRRGAMLAAGISADEANQFLEALPKDSVAVAACINSPKSVTISGDADAVSLLEERISSEQKFARKLRVSTAYHSPHMRDVADDCLAAMNGSGFSQPRKTEVLMFSSVKGDLVDHSEVNTSYWIRNMCQPVLFSGAMQNLLTYSPNRRNSRRVPYKWNSVAEVGPHSALKAPVVQIMEGLDKKLSTELPYLSVLVRKEDAVSTALKAAATFWALGESVHLSRVNREDEAKAKPQVLSDLPPYQWNHDKQYWHETSGTRSERLKTQPRTDLLGVPVEDQNQFEPQWKNYLRISENPWIEDHAITGTTLYPGAGMLIMVLEAAQQLAEKGVHFRGIEFRDVHFDRGLVIPGEGAVETRLSIRLPDEQDESLHSFAVFSNTGSSSWIKHCFGNFVIQYDHTPDELGPRGWAHHIEEYDKLRSLPSRDIEVEKLYKDLHDIGMEYGDMFQNVTALAATDDGTGCYGTVEIPDTKSVMPSEFEFPHIIHPATLDAIFHLMVVAVSDGGSWKEAAVPYRLERMFIANDLPQGAGALFSGYSYRRNQNKNGQLSADLVVSDESWEHPKIIVDGLHMRQVTGAVSSSQGPSTDLGGAEKRCTVLSWKLDPESFLGASSVGASSPSRLKSVSGLLDWLDIESHKTPELSILVDGDTVDPSITAQLQPFISGESAYRGASKLTVIGVTEEVLDLWRGAIEVGPALAEVHYQLHETHHESHDDVGKAKFDLVLTGPSDDGQSLESTASSWKHQLQPRGRVLVFSKNGAIQPAQAQQLANGTSKHSFAIRSVALDQGSLVVAAPFTEPAPENQTIRLLVPESYADAQAQALAQDLESRLLEQSHKVRKSYATNMTDDFGGEHVFSLLDLGSKGGFVTNWTSSEFDEFRQLIGSARHIFWLSRGGHMLTPELSGLETAATTGFLRVLRNENPQVTITHLDLSPETDATRADTVLRLWASSVEGDVEDRDLEFAELDGEIYIPRAVQEASFDEEIALATGTAPPVNTALGSAGPLQLDTDGFIWNPADFPESGLEPEQVEIRVTSISTVPSSTGVGSLAKDLWAETTGVVTACGSSVVGVRENDHVVLLGNTNSSTYLRKHQNDVIKIPETVPVLGAATTIWLYLTASYILDRVVGLQDGDNVLISDALAPLSQALISLAHNKGAKVLATVANGEEKKIALEKLALPEDSVLDTGKVSIASLIRHKTEGNGVDVLVAPSSQRNAYRDVSEFVSDFGRVAVTLSGDEDHAPPRKLGHRNISYATVNPRQILGSRQKIVAQLLRKIPEIFASGSSVVFPSLNVFPVSQLGEAIESGKASGEKGVVAVGFEDGTLVPVRPRSRSNVQLPADGSYVLAGGLGSLGLRIAKLMVEHGAKHIVLLSRSGQNPKWDGEISAITLLGGVVEVLKCDVTKKEDVEEAVSSLVRDGRTIRGVVQCAMVLQDSIFSNMTHTQWRTAFAPKVAGTWHLHNSLQAQAADLDFFVMLSSVVSIIGNVSQANYAAANSFMDAFAHYRRTALGLPAVSLNVGLVRDSDHEIDGTGMEHYLERFGHMASVSTTLEELDIGLLECMRAGKAAPPQVVFGMSDALRKEDQWTRDRKFVHRMARAVTSEGESSENDAEAEVKDALVHAASVSEAAAVVAGALKRLLAPGLGVQPGDIGDDKPLYEVGVDSFKAVEIRNQVFRDLKSDISVFEILSSRPLAELAGIIAMGSQLVPAEAKAGGLQGET</sequence>
<dbReference type="Pfam" id="PF14765">
    <property type="entry name" value="PS-DH"/>
    <property type="match status" value="1"/>
</dbReference>
<dbReference type="SUPFAM" id="SSF52151">
    <property type="entry name" value="FabD/lysophospholipase-like"/>
    <property type="match status" value="1"/>
</dbReference>
<feature type="region of interest" description="C-terminal hotdog fold" evidence="6">
    <location>
        <begin position="1005"/>
        <end position="1161"/>
    </location>
</feature>
<dbReference type="SMART" id="SM00822">
    <property type="entry name" value="PKS_KR"/>
    <property type="match status" value="1"/>
</dbReference>
<dbReference type="InterPro" id="IPR036736">
    <property type="entry name" value="ACP-like_sf"/>
</dbReference>
<dbReference type="InterPro" id="IPR049900">
    <property type="entry name" value="PKS_mFAS_DH"/>
</dbReference>
<dbReference type="SMART" id="SM00829">
    <property type="entry name" value="PKS_ER"/>
    <property type="match status" value="1"/>
</dbReference>
<dbReference type="InterPro" id="IPR014043">
    <property type="entry name" value="Acyl_transferase_dom"/>
</dbReference>
<dbReference type="SUPFAM" id="SSF47336">
    <property type="entry name" value="ACP-like"/>
    <property type="match status" value="1"/>
</dbReference>
<dbReference type="Gene3D" id="3.10.129.110">
    <property type="entry name" value="Polyketide synthase dehydratase"/>
    <property type="match status" value="1"/>
</dbReference>
<feature type="active site" description="Proton donor; for dehydratase activity" evidence="6">
    <location>
        <position position="1072"/>
    </location>
</feature>
<name>A0ABR1PE90_DIAER</name>
<dbReference type="PROSITE" id="PS00606">
    <property type="entry name" value="KS3_1"/>
    <property type="match status" value="1"/>
</dbReference>
<dbReference type="InterPro" id="IPR016036">
    <property type="entry name" value="Malonyl_transacylase_ACP-bd"/>
</dbReference>
<dbReference type="InterPro" id="IPR001227">
    <property type="entry name" value="Ac_transferase_dom_sf"/>
</dbReference>
<dbReference type="InterPro" id="IPR057326">
    <property type="entry name" value="KR_dom"/>
</dbReference>
<dbReference type="Gene3D" id="3.40.50.720">
    <property type="entry name" value="NAD(P)-binding Rossmann-like Domain"/>
    <property type="match status" value="2"/>
</dbReference>
<feature type="domain" description="Carrier" evidence="8">
    <location>
        <begin position="2197"/>
        <end position="2279"/>
    </location>
</feature>
<dbReference type="InterPro" id="IPR014031">
    <property type="entry name" value="Ketoacyl_synth_C"/>
</dbReference>
<dbReference type="Pfam" id="PF02801">
    <property type="entry name" value="Ketoacyl-synt_C"/>
    <property type="match status" value="1"/>
</dbReference>
<organism evidence="11 12">
    <name type="scientific">Diaporthe eres</name>
    <name type="common">Phomopsis oblonga</name>
    <dbReference type="NCBI Taxonomy" id="83184"/>
    <lineage>
        <taxon>Eukaryota</taxon>
        <taxon>Fungi</taxon>
        <taxon>Dikarya</taxon>
        <taxon>Ascomycota</taxon>
        <taxon>Pezizomycotina</taxon>
        <taxon>Sordariomycetes</taxon>
        <taxon>Sordariomycetidae</taxon>
        <taxon>Diaporthales</taxon>
        <taxon>Diaporthaceae</taxon>
        <taxon>Diaporthe</taxon>
        <taxon>Diaporthe eres species complex</taxon>
    </lineage>
</organism>
<dbReference type="InterPro" id="IPR009081">
    <property type="entry name" value="PP-bd_ACP"/>
</dbReference>
<dbReference type="CDD" id="cd05195">
    <property type="entry name" value="enoyl_red"/>
    <property type="match status" value="1"/>
</dbReference>
<evidence type="ECO:0000256" key="7">
    <source>
        <dbReference type="SAM" id="MobiDB-lite"/>
    </source>
</evidence>
<dbReference type="InterPro" id="IPR032821">
    <property type="entry name" value="PKS_assoc"/>
</dbReference>
<dbReference type="Pfam" id="PF16197">
    <property type="entry name" value="KAsynt_C_assoc"/>
    <property type="match status" value="1"/>
</dbReference>
<dbReference type="SUPFAM" id="SSF55048">
    <property type="entry name" value="Probable ACP-binding domain of malonyl-CoA ACP transacylase"/>
    <property type="match status" value="1"/>
</dbReference>
<keyword evidence="2" id="KW-0597">Phosphoprotein</keyword>
<dbReference type="SMART" id="SM00825">
    <property type="entry name" value="PKS_KS"/>
    <property type="match status" value="1"/>
</dbReference>
<dbReference type="InterPro" id="IPR049552">
    <property type="entry name" value="PKS_DH_N"/>
</dbReference>
<evidence type="ECO:0000259" key="9">
    <source>
        <dbReference type="PROSITE" id="PS52004"/>
    </source>
</evidence>
<dbReference type="Gene3D" id="3.40.47.10">
    <property type="match status" value="1"/>
</dbReference>
<dbReference type="SMART" id="SM00827">
    <property type="entry name" value="PKS_AT"/>
    <property type="match status" value="1"/>
</dbReference>
<keyword evidence="12" id="KW-1185">Reference proteome</keyword>
<dbReference type="SUPFAM" id="SSF51735">
    <property type="entry name" value="NAD(P)-binding Rossmann-fold domains"/>
    <property type="match status" value="3"/>
</dbReference>
<dbReference type="InterPro" id="IPR049551">
    <property type="entry name" value="PKS_DH_C"/>
</dbReference>
<dbReference type="PROSITE" id="PS50075">
    <property type="entry name" value="CARRIER"/>
    <property type="match status" value="1"/>
</dbReference>
<evidence type="ECO:0000256" key="6">
    <source>
        <dbReference type="PROSITE-ProRule" id="PRU01363"/>
    </source>
</evidence>
<dbReference type="Proteomes" id="UP001430848">
    <property type="component" value="Unassembled WGS sequence"/>
</dbReference>
<dbReference type="PROSITE" id="PS52019">
    <property type="entry name" value="PKS_MFAS_DH"/>
    <property type="match status" value="1"/>
</dbReference>
<dbReference type="InterPro" id="IPR036291">
    <property type="entry name" value="NAD(P)-bd_dom_sf"/>
</dbReference>
<feature type="active site" description="Proton acceptor; for dehydratase activity" evidence="6">
    <location>
        <position position="883"/>
    </location>
</feature>
<evidence type="ECO:0000256" key="5">
    <source>
        <dbReference type="ARBA" id="ARBA00023268"/>
    </source>
</evidence>
<dbReference type="Pfam" id="PF08659">
    <property type="entry name" value="KR"/>
    <property type="match status" value="1"/>
</dbReference>
<evidence type="ECO:0000256" key="1">
    <source>
        <dbReference type="ARBA" id="ARBA00022450"/>
    </source>
</evidence>
<dbReference type="PROSITE" id="PS52004">
    <property type="entry name" value="KS3_2"/>
    <property type="match status" value="1"/>
</dbReference>
<dbReference type="PANTHER" id="PTHR43775">
    <property type="entry name" value="FATTY ACID SYNTHASE"/>
    <property type="match status" value="1"/>
</dbReference>
<dbReference type="Pfam" id="PF00698">
    <property type="entry name" value="Acyl_transf_1"/>
    <property type="match status" value="1"/>
</dbReference>
<dbReference type="SMART" id="SM00826">
    <property type="entry name" value="PKS_DH"/>
    <property type="match status" value="1"/>
</dbReference>
<dbReference type="InterPro" id="IPR016035">
    <property type="entry name" value="Acyl_Trfase/lysoPLipase"/>
</dbReference>
<feature type="domain" description="PKS/mFAS DH" evidence="10">
    <location>
        <begin position="851"/>
        <end position="1161"/>
    </location>
</feature>
<dbReference type="PANTHER" id="PTHR43775:SF29">
    <property type="entry name" value="ASPERFURANONE POLYKETIDE SYNTHASE AFOG-RELATED"/>
    <property type="match status" value="1"/>
</dbReference>
<dbReference type="InterPro" id="IPR018201">
    <property type="entry name" value="Ketoacyl_synth_AS"/>
</dbReference>
<dbReference type="InterPro" id="IPR016039">
    <property type="entry name" value="Thiolase-like"/>
</dbReference>
<accession>A0ABR1PE90</accession>
<evidence type="ECO:0000259" key="10">
    <source>
        <dbReference type="PROSITE" id="PS52019"/>
    </source>
</evidence>
<gene>
    <name evidence="11" type="ORF">SLS63_004477</name>
</gene>
<keyword evidence="1" id="KW-0596">Phosphopantetheine</keyword>
<evidence type="ECO:0000256" key="3">
    <source>
        <dbReference type="ARBA" id="ARBA00022679"/>
    </source>
</evidence>
<protein>
    <submittedName>
        <fullName evidence="11">Type I Iterative PKS</fullName>
    </submittedName>
</protein>
<dbReference type="InterPro" id="IPR014030">
    <property type="entry name" value="Ketoacyl_synth_N"/>
</dbReference>
<feature type="region of interest" description="N-terminal hotdog fold" evidence="6">
    <location>
        <begin position="851"/>
        <end position="981"/>
    </location>
</feature>
<dbReference type="InterPro" id="IPR020843">
    <property type="entry name" value="ER"/>
</dbReference>
<dbReference type="CDD" id="cd00833">
    <property type="entry name" value="PKS"/>
    <property type="match status" value="1"/>
</dbReference>
<evidence type="ECO:0000256" key="2">
    <source>
        <dbReference type="ARBA" id="ARBA00022553"/>
    </source>
</evidence>
<keyword evidence="3" id="KW-0808">Transferase</keyword>
<comment type="caution">
    <text evidence="11">The sequence shown here is derived from an EMBL/GenBank/DDBJ whole genome shotgun (WGS) entry which is preliminary data.</text>
</comment>
<evidence type="ECO:0000313" key="11">
    <source>
        <dbReference type="EMBL" id="KAK7734192.1"/>
    </source>
</evidence>
<feature type="domain" description="Ketosynthase family 3 (KS3)" evidence="9">
    <location>
        <begin position="1"/>
        <end position="319"/>
    </location>
</feature>
<dbReference type="Gene3D" id="3.40.366.10">
    <property type="entry name" value="Malonyl-Coenzyme A Acyl Carrier Protein, domain 2"/>
    <property type="match status" value="1"/>
</dbReference>
<dbReference type="InterPro" id="IPR013968">
    <property type="entry name" value="PKS_KR"/>
</dbReference>
<keyword evidence="5" id="KW-0511">Multifunctional enzyme</keyword>
<dbReference type="EMBL" id="JAKNSF020000016">
    <property type="protein sequence ID" value="KAK7734192.1"/>
    <property type="molecule type" value="Genomic_DNA"/>
</dbReference>
<evidence type="ECO:0000313" key="12">
    <source>
        <dbReference type="Proteomes" id="UP001430848"/>
    </source>
</evidence>
<dbReference type="Gene3D" id="3.90.180.10">
    <property type="entry name" value="Medium-chain alcohol dehydrogenases, catalytic domain"/>
    <property type="match status" value="1"/>
</dbReference>
<dbReference type="InterPro" id="IPR042104">
    <property type="entry name" value="PKS_dehydratase_sf"/>
</dbReference>
<dbReference type="Pfam" id="PF21089">
    <property type="entry name" value="PKS_DH_N"/>
    <property type="match status" value="1"/>
</dbReference>
<dbReference type="SUPFAM" id="SSF53901">
    <property type="entry name" value="Thiolase-like"/>
    <property type="match status" value="1"/>
</dbReference>
<dbReference type="InterPro" id="IPR020841">
    <property type="entry name" value="PKS_Beta-ketoAc_synthase_dom"/>
</dbReference>
<keyword evidence="4" id="KW-0560">Oxidoreductase</keyword>
<proteinExistence type="predicted"/>
<dbReference type="InterPro" id="IPR011032">
    <property type="entry name" value="GroES-like_sf"/>
</dbReference>
<evidence type="ECO:0000259" key="8">
    <source>
        <dbReference type="PROSITE" id="PS50075"/>
    </source>
</evidence>
<reference evidence="11 12" key="1">
    <citation type="submission" date="2024-02" db="EMBL/GenBank/DDBJ databases">
        <title>De novo assembly and annotation of 12 fungi associated with fruit tree decline syndrome in Ontario, Canada.</title>
        <authorList>
            <person name="Sulman M."/>
            <person name="Ellouze W."/>
            <person name="Ilyukhin E."/>
        </authorList>
    </citation>
    <scope>NUCLEOTIDE SEQUENCE [LARGE SCALE GENOMIC DNA]</scope>
    <source>
        <strain evidence="11 12">M169</strain>
    </source>
</reference>
<evidence type="ECO:0000256" key="4">
    <source>
        <dbReference type="ARBA" id="ARBA00023002"/>
    </source>
</evidence>